<dbReference type="Pfam" id="PF13416">
    <property type="entry name" value="SBP_bac_8"/>
    <property type="match status" value="1"/>
</dbReference>
<evidence type="ECO:0000256" key="3">
    <source>
        <dbReference type="ARBA" id="ARBA00022729"/>
    </source>
</evidence>
<dbReference type="Proteomes" id="UP000182584">
    <property type="component" value="Unassembled WGS sequence"/>
</dbReference>
<dbReference type="GO" id="GO:0042956">
    <property type="term" value="P:maltodextrin transmembrane transport"/>
    <property type="evidence" value="ECO:0007669"/>
    <property type="project" value="TreeGrafter"/>
</dbReference>
<feature type="signal peptide" evidence="4">
    <location>
        <begin position="1"/>
        <end position="16"/>
    </location>
</feature>
<protein>
    <submittedName>
        <fullName evidence="5">Carbohydrate ABC transporter substrate-binding protein, CUT1 family</fullName>
    </submittedName>
</protein>
<name>A0A1H9TW70_BUTFI</name>
<dbReference type="SUPFAM" id="SSF53850">
    <property type="entry name" value="Periplasmic binding protein-like II"/>
    <property type="match status" value="1"/>
</dbReference>
<dbReference type="PANTHER" id="PTHR30061">
    <property type="entry name" value="MALTOSE-BINDING PERIPLASMIC PROTEIN"/>
    <property type="match status" value="1"/>
</dbReference>
<dbReference type="AlphaFoldDB" id="A0A1H9TW70"/>
<feature type="chain" id="PRO_5038850781" evidence="4">
    <location>
        <begin position="17"/>
        <end position="425"/>
    </location>
</feature>
<sequence>MKVKKLGALMMSAVLAAGFMTGCGNKDAGTGNASKDNTTQAQGETGTEDVTLKIWVPEEEVEITDQMVKNFDAEHDEFNITYEIAVVGIDEAPQAVETDADTAADIFYTPSGGVADMAAKGLLLPVTKDFDTISADLPESALTAVTVDGLTYAVPFSPNTYFMYYNKDLFTEEEVKNLDTMMAKDLGDGKWNFSTQITNSWYIESFFLGAGCTLFGPDGKDAADCSFNDESGLAAGEYLIDLATNPKYLEDADGVGGSAFKEGNLGAVTSGAWSAIEFKEALGDKLGAVALPTANIGGKEVQLSNFVDFKTITVKSNTAYPLCAQQLAVYLANPENSLTRYKEQGDVPVLKSLADSDDIKNDFVASALNDQAALATNQPSIPQMGDYWTPAQALGEGIYNGDITKANLQDNLDALVDSITGTLTE</sequence>
<evidence type="ECO:0000256" key="4">
    <source>
        <dbReference type="SAM" id="SignalP"/>
    </source>
</evidence>
<dbReference type="InterPro" id="IPR006059">
    <property type="entry name" value="SBP"/>
</dbReference>
<reference evidence="5 6" key="1">
    <citation type="submission" date="2016-10" db="EMBL/GenBank/DDBJ databases">
        <authorList>
            <person name="de Groot N.N."/>
        </authorList>
    </citation>
    <scope>NUCLEOTIDE SEQUENCE [LARGE SCALE GENOMIC DNA]</scope>
    <source>
        <strain evidence="5 6">AR40</strain>
    </source>
</reference>
<dbReference type="GO" id="GO:1901982">
    <property type="term" value="F:maltose binding"/>
    <property type="evidence" value="ECO:0007669"/>
    <property type="project" value="TreeGrafter"/>
</dbReference>
<proteinExistence type="inferred from homology"/>
<dbReference type="GO" id="GO:0055052">
    <property type="term" value="C:ATP-binding cassette (ABC) transporter complex, substrate-binding subunit-containing"/>
    <property type="evidence" value="ECO:0007669"/>
    <property type="project" value="TreeGrafter"/>
</dbReference>
<dbReference type="PROSITE" id="PS51257">
    <property type="entry name" value="PROKAR_LIPOPROTEIN"/>
    <property type="match status" value="1"/>
</dbReference>
<accession>A0A1H9TW70</accession>
<gene>
    <name evidence="5" type="ORF">SAMN04487884_11641</name>
</gene>
<dbReference type="OrthoDB" id="9764072at2"/>
<keyword evidence="3 4" id="KW-0732">Signal</keyword>
<dbReference type="Gene3D" id="3.40.190.10">
    <property type="entry name" value="Periplasmic binding protein-like II"/>
    <property type="match status" value="2"/>
</dbReference>
<dbReference type="GO" id="GO:0015768">
    <property type="term" value="P:maltose transport"/>
    <property type="evidence" value="ECO:0007669"/>
    <property type="project" value="TreeGrafter"/>
</dbReference>
<comment type="similarity">
    <text evidence="1">Belongs to the bacterial solute-binding protein 1 family.</text>
</comment>
<dbReference type="RefSeq" id="WP_074756773.1">
    <property type="nucleotide sequence ID" value="NZ_FOGJ01000016.1"/>
</dbReference>
<dbReference type="EMBL" id="FOGJ01000016">
    <property type="protein sequence ID" value="SES01224.1"/>
    <property type="molecule type" value="Genomic_DNA"/>
</dbReference>
<evidence type="ECO:0000256" key="2">
    <source>
        <dbReference type="ARBA" id="ARBA00022448"/>
    </source>
</evidence>
<evidence type="ECO:0000313" key="5">
    <source>
        <dbReference type="EMBL" id="SES01224.1"/>
    </source>
</evidence>
<organism evidence="5 6">
    <name type="scientific">Butyrivibrio fibrisolvens</name>
    <dbReference type="NCBI Taxonomy" id="831"/>
    <lineage>
        <taxon>Bacteria</taxon>
        <taxon>Bacillati</taxon>
        <taxon>Bacillota</taxon>
        <taxon>Clostridia</taxon>
        <taxon>Lachnospirales</taxon>
        <taxon>Lachnospiraceae</taxon>
        <taxon>Butyrivibrio</taxon>
    </lineage>
</organism>
<keyword evidence="2" id="KW-0813">Transport</keyword>
<evidence type="ECO:0000313" key="6">
    <source>
        <dbReference type="Proteomes" id="UP000182584"/>
    </source>
</evidence>
<evidence type="ECO:0000256" key="1">
    <source>
        <dbReference type="ARBA" id="ARBA00008520"/>
    </source>
</evidence>
<dbReference type="PANTHER" id="PTHR30061:SF50">
    <property type="entry name" value="MALTOSE_MALTODEXTRIN-BINDING PERIPLASMIC PROTEIN"/>
    <property type="match status" value="1"/>
</dbReference>